<dbReference type="Gene3D" id="1.10.10.10">
    <property type="entry name" value="Winged helix-like DNA-binding domain superfamily/Winged helix DNA-binding domain"/>
    <property type="match status" value="1"/>
</dbReference>
<accession>A0ABQ6K627</accession>
<dbReference type="Proteomes" id="UP001157034">
    <property type="component" value="Unassembled WGS sequence"/>
</dbReference>
<dbReference type="EMBL" id="BSVB01000001">
    <property type="protein sequence ID" value="GMA95060.1"/>
    <property type="molecule type" value="Genomic_DNA"/>
</dbReference>
<evidence type="ECO:0000313" key="3">
    <source>
        <dbReference type="Proteomes" id="UP001157034"/>
    </source>
</evidence>
<organism evidence="2 3">
    <name type="scientific">Pseudolysinimonas kribbensis</name>
    <dbReference type="NCBI Taxonomy" id="433641"/>
    <lineage>
        <taxon>Bacteria</taxon>
        <taxon>Bacillati</taxon>
        <taxon>Actinomycetota</taxon>
        <taxon>Actinomycetes</taxon>
        <taxon>Micrococcales</taxon>
        <taxon>Microbacteriaceae</taxon>
        <taxon>Pseudolysinimonas</taxon>
    </lineage>
</organism>
<evidence type="ECO:0008006" key="4">
    <source>
        <dbReference type="Google" id="ProtNLM"/>
    </source>
</evidence>
<dbReference type="InterPro" id="IPR013324">
    <property type="entry name" value="RNA_pol_sigma_r3/r4-like"/>
</dbReference>
<dbReference type="SUPFAM" id="SSF88659">
    <property type="entry name" value="Sigma3 and sigma4 domains of RNA polymerase sigma factors"/>
    <property type="match status" value="1"/>
</dbReference>
<feature type="region of interest" description="Disordered" evidence="1">
    <location>
        <begin position="95"/>
        <end position="115"/>
    </location>
</feature>
<dbReference type="RefSeq" id="WP_284253910.1">
    <property type="nucleotide sequence ID" value="NZ_BSVB01000001.1"/>
</dbReference>
<evidence type="ECO:0000313" key="2">
    <source>
        <dbReference type="EMBL" id="GMA95060.1"/>
    </source>
</evidence>
<sequence length="115" mass="12526">MPKSQTVDIDDVAERIPSDLPDIETATLENTITVRAFRTLPERWQTILWYTEVEGMEPAEAAPYLGLTANGAAALAYRARDGLKKAWLQAHVSDVRVPPSADGPPSGWPTTTAAH</sequence>
<protein>
    <recommendedName>
        <fullName evidence="4">RNA polymerase sigma factor 70 region 4 type 2 domain-containing protein</fullName>
    </recommendedName>
</protein>
<comment type="caution">
    <text evidence="2">The sequence shown here is derived from an EMBL/GenBank/DDBJ whole genome shotgun (WGS) entry which is preliminary data.</text>
</comment>
<proteinExistence type="predicted"/>
<keyword evidence="3" id="KW-1185">Reference proteome</keyword>
<name>A0ABQ6K627_9MICO</name>
<gene>
    <name evidence="2" type="ORF">GCM10025881_18840</name>
</gene>
<dbReference type="InterPro" id="IPR036388">
    <property type="entry name" value="WH-like_DNA-bd_sf"/>
</dbReference>
<reference evidence="3" key="1">
    <citation type="journal article" date="2019" name="Int. J. Syst. Evol. Microbiol.">
        <title>The Global Catalogue of Microorganisms (GCM) 10K type strain sequencing project: providing services to taxonomists for standard genome sequencing and annotation.</title>
        <authorList>
            <consortium name="The Broad Institute Genomics Platform"/>
            <consortium name="The Broad Institute Genome Sequencing Center for Infectious Disease"/>
            <person name="Wu L."/>
            <person name="Ma J."/>
        </authorList>
    </citation>
    <scope>NUCLEOTIDE SEQUENCE [LARGE SCALE GENOMIC DNA]</scope>
    <source>
        <strain evidence="3">NBRC 108894</strain>
    </source>
</reference>
<evidence type="ECO:0000256" key="1">
    <source>
        <dbReference type="SAM" id="MobiDB-lite"/>
    </source>
</evidence>